<organism evidence="1 2">
    <name type="scientific">Hymenobacter sedentarius</name>
    <dbReference type="NCBI Taxonomy" id="1411621"/>
    <lineage>
        <taxon>Bacteria</taxon>
        <taxon>Pseudomonadati</taxon>
        <taxon>Bacteroidota</taxon>
        <taxon>Cytophagia</taxon>
        <taxon>Cytophagales</taxon>
        <taxon>Hymenobacteraceae</taxon>
        <taxon>Hymenobacter</taxon>
    </lineage>
</organism>
<reference evidence="1 2" key="1">
    <citation type="submission" date="2015-12" db="EMBL/GenBank/DDBJ databases">
        <authorList>
            <person name="Shamseldin A."/>
            <person name="Moawad H."/>
            <person name="Abd El-Rahim W.M."/>
            <person name="Sadowsky M.J."/>
        </authorList>
    </citation>
    <scope>NUCLEOTIDE SEQUENCE [LARGE SCALE GENOMIC DNA]</scope>
    <source>
        <strain evidence="1 2">DG5B</strain>
    </source>
</reference>
<dbReference type="KEGG" id="hyg:AUC43_15300"/>
<evidence type="ECO:0000313" key="2">
    <source>
        <dbReference type="Proteomes" id="UP000059542"/>
    </source>
</evidence>
<dbReference type="Gene3D" id="1.10.3230.30">
    <property type="entry name" value="Phage gp6-like head-tail connector protein"/>
    <property type="match status" value="1"/>
</dbReference>
<dbReference type="InterPro" id="IPR021146">
    <property type="entry name" value="Phage_gp6-like_head-tail"/>
</dbReference>
<dbReference type="EMBL" id="CP013909">
    <property type="protein sequence ID" value="ALW86329.1"/>
    <property type="molecule type" value="Genomic_DNA"/>
</dbReference>
<sequence>MEPVTLAFFKTYARLSNDIEDAVLELFIAAAREKAEAYCNRHFVSKVAEKTFPVNVSSTIPAEDILSVTGYYTSAEQVAQAYWYWVEYQKGIIVNRDYPIDYDNLPTYTVRYQVTIDPSDVPASVKVAIAKIAADLYENREHSTSIGNQELSIGFKSLLAPYKIINS</sequence>
<dbReference type="NCBIfam" id="TIGR01560">
    <property type="entry name" value="put_DNA_pack"/>
    <property type="match status" value="1"/>
</dbReference>
<dbReference type="STRING" id="1411621.AUC43_15300"/>
<dbReference type="Pfam" id="PF05135">
    <property type="entry name" value="Phage_connect_1"/>
    <property type="match status" value="2"/>
</dbReference>
<keyword evidence="2" id="KW-1185">Reference proteome</keyword>
<accession>A0A0U4CDV4</accession>
<dbReference type="OrthoDB" id="9844148at2"/>
<dbReference type="AlphaFoldDB" id="A0A0U4CDV4"/>
<name>A0A0U4CDV4_9BACT</name>
<evidence type="ECO:0008006" key="3">
    <source>
        <dbReference type="Google" id="ProtNLM"/>
    </source>
</evidence>
<dbReference type="Proteomes" id="UP000059542">
    <property type="component" value="Chromosome"/>
</dbReference>
<proteinExistence type="predicted"/>
<dbReference type="InterPro" id="IPR006450">
    <property type="entry name" value="Phage_HK97_gp6-like"/>
</dbReference>
<protein>
    <recommendedName>
        <fullName evidence="3">Phage gp6-like head-tail connector protein</fullName>
    </recommendedName>
</protein>
<dbReference type="CDD" id="cd08054">
    <property type="entry name" value="gp6"/>
    <property type="match status" value="1"/>
</dbReference>
<evidence type="ECO:0000313" key="1">
    <source>
        <dbReference type="EMBL" id="ALW86329.1"/>
    </source>
</evidence>
<dbReference type="RefSeq" id="WP_068195518.1">
    <property type="nucleotide sequence ID" value="NZ_CP013909.1"/>
</dbReference>
<gene>
    <name evidence="1" type="ORF">AUC43_15300</name>
</gene>